<dbReference type="AlphaFoldDB" id="A0A6N2NAW6"/>
<keyword evidence="4 7" id="KW-0201">Cytochrome c-type biogenesis</keyword>
<reference evidence="9" key="1">
    <citation type="submission" date="2019-03" db="EMBL/GenBank/DDBJ databases">
        <authorList>
            <person name="Mank J."/>
            <person name="Almeida P."/>
        </authorList>
    </citation>
    <scope>NUCLEOTIDE SEQUENCE</scope>
    <source>
        <strain evidence="9">78183</strain>
    </source>
</reference>
<comment type="subcellular location">
    <subcellularLocation>
        <location evidence="1">Membrane</location>
        <topology evidence="1">Multi-pass membrane protein</topology>
    </subcellularLocation>
</comment>
<keyword evidence="3 7" id="KW-0812">Transmembrane</keyword>
<accession>A0A6N2NAW6</accession>
<evidence type="ECO:0000256" key="2">
    <source>
        <dbReference type="ARBA" id="ARBA00005840"/>
    </source>
</evidence>
<dbReference type="GO" id="GO:0020037">
    <property type="term" value="F:heme binding"/>
    <property type="evidence" value="ECO:0007669"/>
    <property type="project" value="InterPro"/>
</dbReference>
<organism evidence="9">
    <name type="scientific">Salix viminalis</name>
    <name type="common">Common osier</name>
    <name type="synonym">Basket willow</name>
    <dbReference type="NCBI Taxonomy" id="40686"/>
    <lineage>
        <taxon>Eukaryota</taxon>
        <taxon>Viridiplantae</taxon>
        <taxon>Streptophyta</taxon>
        <taxon>Embryophyta</taxon>
        <taxon>Tracheophyta</taxon>
        <taxon>Spermatophyta</taxon>
        <taxon>Magnoliopsida</taxon>
        <taxon>eudicotyledons</taxon>
        <taxon>Gunneridae</taxon>
        <taxon>Pentapetalae</taxon>
        <taxon>rosids</taxon>
        <taxon>fabids</taxon>
        <taxon>Malpighiales</taxon>
        <taxon>Salicaceae</taxon>
        <taxon>Saliceae</taxon>
        <taxon>Salix</taxon>
    </lineage>
</organism>
<dbReference type="InterPro" id="IPR002541">
    <property type="entry name" value="Cyt_c_assembly"/>
</dbReference>
<feature type="transmembrane region" description="Helical" evidence="7">
    <location>
        <begin position="513"/>
        <end position="533"/>
    </location>
</feature>
<dbReference type="Pfam" id="PF01578">
    <property type="entry name" value="Cytochrom_C_asm"/>
    <property type="match status" value="1"/>
</dbReference>
<proteinExistence type="inferred from homology"/>
<feature type="domain" description="Cytochrome c assembly protein" evidence="8">
    <location>
        <begin position="476"/>
        <end position="626"/>
    </location>
</feature>
<comment type="caution">
    <text evidence="7">Lacks conserved residue(s) required for the propagation of feature annotation.</text>
</comment>
<keyword evidence="6 7" id="KW-0472">Membrane</keyword>
<evidence type="ECO:0000313" key="9">
    <source>
        <dbReference type="EMBL" id="VFU63130.1"/>
    </source>
</evidence>
<dbReference type="InterPro" id="IPR003557">
    <property type="entry name" value="Cyt_c_biogenesis_CcmC"/>
</dbReference>
<comment type="similarity">
    <text evidence="2 7">Belongs to the CcmC/CycZ/HelC family.</text>
</comment>
<gene>
    <name evidence="9" type="ORF">SVIM_LOCUS480335</name>
</gene>
<dbReference type="GO" id="GO:0015232">
    <property type="term" value="F:heme transmembrane transporter activity"/>
    <property type="evidence" value="ECO:0007669"/>
    <property type="project" value="InterPro"/>
</dbReference>
<feature type="transmembrane region" description="Helical" evidence="7">
    <location>
        <begin position="545"/>
        <end position="563"/>
    </location>
</feature>
<dbReference type="EMBL" id="CAADRP010002186">
    <property type="protein sequence ID" value="VFU63130.1"/>
    <property type="molecule type" value="Genomic_DNA"/>
</dbReference>
<keyword evidence="5 7" id="KW-1133">Transmembrane helix</keyword>
<name>A0A6N2NAW6_SALVM</name>
<dbReference type="PANTHER" id="PTHR30071:SF1">
    <property type="entry name" value="CYTOCHROME B_B6 PROTEIN-RELATED"/>
    <property type="match status" value="1"/>
</dbReference>
<evidence type="ECO:0000256" key="1">
    <source>
        <dbReference type="ARBA" id="ARBA00004141"/>
    </source>
</evidence>
<protein>
    <recommendedName>
        <fullName evidence="8">Cytochrome c assembly protein domain-containing protein</fullName>
    </recommendedName>
</protein>
<dbReference type="NCBIfam" id="TIGR01191">
    <property type="entry name" value="ccmC"/>
    <property type="match status" value="1"/>
</dbReference>
<evidence type="ECO:0000256" key="6">
    <source>
        <dbReference type="ARBA" id="ARBA00023136"/>
    </source>
</evidence>
<evidence type="ECO:0000256" key="7">
    <source>
        <dbReference type="RuleBase" id="RU364092"/>
    </source>
</evidence>
<dbReference type="PANTHER" id="PTHR30071">
    <property type="entry name" value="HEME EXPORTER PROTEIN C"/>
    <property type="match status" value="1"/>
</dbReference>
<dbReference type="GO" id="GO:0005886">
    <property type="term" value="C:plasma membrane"/>
    <property type="evidence" value="ECO:0007669"/>
    <property type="project" value="TreeGrafter"/>
</dbReference>
<dbReference type="PRINTS" id="PR01386">
    <property type="entry name" value="CCMCBIOGNSIS"/>
</dbReference>
<evidence type="ECO:0000256" key="5">
    <source>
        <dbReference type="ARBA" id="ARBA00022989"/>
    </source>
</evidence>
<evidence type="ECO:0000256" key="4">
    <source>
        <dbReference type="ARBA" id="ARBA00022748"/>
    </source>
</evidence>
<evidence type="ECO:0000259" key="8">
    <source>
        <dbReference type="Pfam" id="PF01578"/>
    </source>
</evidence>
<sequence length="1095" mass="121584">MAVLLRASSKVFHRRSRTQRMLPVFTPTLVNGTVLLSLRRWNNNSMEDFLVRANHSSGDLASVHQRPAPAQISSAHSRCCTFRAYSLRDSSASPGYLLSGSELRASSTTCKRKCYFLLNFLKVSQKASRVKEIRIGAISRRRMNKPVLGQANKLLSSEISQVRLSPASLERLSCHSILVLSSLLAIESPSNNTISHPVAVRIASHIVLEKSVSASFQPSSAMDNGKNWTVFEGDEEDSATLPEIGLDDLQPTISCIKQGRGTCAFRSTQLNDSRCASNVESRSGFTQTSHWNPTFSLRGHVRHVSVGIDGALSGSAAASLEEAIHQVLCSFFEAAYEKKGEFFEQFLADNLDGYIIEKLIDSIVYPILELELKTSIVFPALNRLKEGGELRKLSSKARYSTQSSRFHFTRMKTLFLQTSKITIGIECIRTFLFSFFGMLLREQGVPRTSGAKTKQWEFFVGGKSFDCTRSYSQILIGSRLFLTAMAIHLSLRVAPLDLQQGGNSRIPYVHVPAARMSILVYIATAINTFLFLLTKHPLFLRSSGTGTEMGAFFTLFTLVTGGFRGRPMWGTFWVWDARLTSVFISFFIYLGALRFQKLSVEPASISICAGPIDIPIIKSSVNWWNTSHQPGSISRSGTSIHVPMPIPILSNFANSPLSTRIFFVLETRLPIPSFLESPLTEEIEARESIPKPKIETIVRVGHPSSPSRPRFTFQLRSVGLKPPLDSETKDEITIASACMSRMFSAPGGDGDLLRPSPVHQLEPHSSAVDVTISRALQAICRLSACSADLRGFQSPGAACLFSAAITVSFPSSPVASLPVASSDSRSLSQGNKPLAASGFTKIKHKADGSIERYKARLLEQGFLQEYHVEKITTIRGILSLAAIKKWPLFQLDVKNAFQQHKEGGFARISFYSASSNYRLLFSGMQAQESDLRYGLRQLKKAPRADEGRADFFHVCSSTSWSLPHSLYVDDNILTGNDSLFFIHMDEELFVHLTSAYPKGGALWYSRVFYAFESSEERTGSALLNRGLYVEIETGMDDRGAIWLKTKRARSLHGRRLGVKAVRVDVVVKAQSWSDLRVNERGETELERFEELSFHT</sequence>
<dbReference type="InterPro" id="IPR045062">
    <property type="entry name" value="Cyt_c_biogenesis_CcsA/CcmC"/>
</dbReference>
<evidence type="ECO:0000256" key="3">
    <source>
        <dbReference type="ARBA" id="ARBA00022692"/>
    </source>
</evidence>
<dbReference type="GO" id="GO:0017004">
    <property type="term" value="P:cytochrome complex assembly"/>
    <property type="evidence" value="ECO:0007669"/>
    <property type="project" value="UniProtKB-KW"/>
</dbReference>